<keyword evidence="1" id="KW-0812">Transmembrane</keyword>
<dbReference type="Proteomes" id="UP001381693">
    <property type="component" value="Unassembled WGS sequence"/>
</dbReference>
<evidence type="ECO:0008006" key="4">
    <source>
        <dbReference type="Google" id="ProtNLM"/>
    </source>
</evidence>
<gene>
    <name evidence="2" type="ORF">SK128_015382</name>
</gene>
<protein>
    <recommendedName>
        <fullName evidence="4">Transmembrane protein</fullName>
    </recommendedName>
</protein>
<name>A0AAN8ZXU4_HALRR</name>
<sequence length="190" mass="21464">MMKCLSNDGKPILVFGKCCCFSLRTGVLVIASLEIFFEILVLLLHIVLASVFVTGNLDKEQLQISNHSVSLDQPQVTQVEHHGSSDELMDKTLRLVLHETVAVVVSVILIYGVKKNRVGLMKMWIWVRAINLLDDMIDVVSISDRFQTFMFMFCLVLPCSITAILVVRSYITQLTSNDSFVQLEEVREDV</sequence>
<reference evidence="2 3" key="1">
    <citation type="submission" date="2023-11" db="EMBL/GenBank/DDBJ databases">
        <title>Halocaridina rubra genome assembly.</title>
        <authorList>
            <person name="Smith C."/>
        </authorList>
    </citation>
    <scope>NUCLEOTIDE SEQUENCE [LARGE SCALE GENOMIC DNA]</scope>
    <source>
        <strain evidence="2">EP-1</strain>
        <tissue evidence="2">Whole</tissue>
    </source>
</reference>
<proteinExistence type="predicted"/>
<keyword evidence="3" id="KW-1185">Reference proteome</keyword>
<evidence type="ECO:0000313" key="2">
    <source>
        <dbReference type="EMBL" id="KAK7019781.1"/>
    </source>
</evidence>
<keyword evidence="1" id="KW-1133">Transmembrane helix</keyword>
<organism evidence="2 3">
    <name type="scientific">Halocaridina rubra</name>
    <name type="common">Hawaiian red shrimp</name>
    <dbReference type="NCBI Taxonomy" id="373956"/>
    <lineage>
        <taxon>Eukaryota</taxon>
        <taxon>Metazoa</taxon>
        <taxon>Ecdysozoa</taxon>
        <taxon>Arthropoda</taxon>
        <taxon>Crustacea</taxon>
        <taxon>Multicrustacea</taxon>
        <taxon>Malacostraca</taxon>
        <taxon>Eumalacostraca</taxon>
        <taxon>Eucarida</taxon>
        <taxon>Decapoda</taxon>
        <taxon>Pleocyemata</taxon>
        <taxon>Caridea</taxon>
        <taxon>Atyoidea</taxon>
        <taxon>Atyidae</taxon>
        <taxon>Halocaridina</taxon>
    </lineage>
</organism>
<keyword evidence="1" id="KW-0472">Membrane</keyword>
<evidence type="ECO:0000256" key="1">
    <source>
        <dbReference type="SAM" id="Phobius"/>
    </source>
</evidence>
<accession>A0AAN8ZXU4</accession>
<evidence type="ECO:0000313" key="3">
    <source>
        <dbReference type="Proteomes" id="UP001381693"/>
    </source>
</evidence>
<comment type="caution">
    <text evidence="2">The sequence shown here is derived from an EMBL/GenBank/DDBJ whole genome shotgun (WGS) entry which is preliminary data.</text>
</comment>
<dbReference type="EMBL" id="JAXCGZ010022974">
    <property type="protein sequence ID" value="KAK7019781.1"/>
    <property type="molecule type" value="Genomic_DNA"/>
</dbReference>
<feature type="transmembrane region" description="Helical" evidence="1">
    <location>
        <begin position="146"/>
        <end position="167"/>
    </location>
</feature>
<dbReference type="AlphaFoldDB" id="A0AAN8ZXU4"/>
<feature type="transmembrane region" description="Helical" evidence="1">
    <location>
        <begin position="95"/>
        <end position="113"/>
    </location>
</feature>